<feature type="short sequence motif" description="Cx2C motif 1" evidence="9">
    <location>
        <begin position="257"/>
        <end position="260"/>
    </location>
</feature>
<keyword evidence="4 9" id="KW-0963">Cytoplasm</keyword>
<comment type="caution">
    <text evidence="9">Lacks conserved residue(s) required for the propagation of feature annotation.</text>
</comment>
<feature type="compositionally biased region" description="Pro residues" evidence="10">
    <location>
        <begin position="22"/>
        <end position="32"/>
    </location>
</feature>
<feature type="binding site" evidence="9">
    <location>
        <position position="219"/>
    </location>
    <ligand>
        <name>[2Fe-2S] cluster</name>
        <dbReference type="ChEBI" id="CHEBI:190135"/>
    </ligand>
</feature>
<protein>
    <recommendedName>
        <fullName evidence="9">Anamorsin homolog</fullName>
    </recommendedName>
    <alternativeName>
        <fullName evidence="9">Fe-S cluster assembly protein DRE2 homolog</fullName>
    </alternativeName>
</protein>
<evidence type="ECO:0000256" key="1">
    <source>
        <dbReference type="ARBA" id="ARBA00001966"/>
    </source>
</evidence>
<proteinExistence type="inferred from homology"/>
<keyword evidence="13" id="KW-1185">Reference proteome</keyword>
<accession>A0ABQ6MT43</accession>
<feature type="compositionally biased region" description="Basic and acidic residues" evidence="10">
    <location>
        <begin position="163"/>
        <end position="174"/>
    </location>
</feature>
<comment type="function">
    <text evidence="9">Component of the cytosolic iron-sulfur (Fe-S) protein assembly (CIA) machinery. Required for the maturation of extramitochondrial Fe-S proteins. Part of an electron transfer chain functioning in an early step of cytosolic Fe-S biogenesis, facilitating the de novo assembly of a [4Fe-4S] cluster on the cytosolic Fe-S scaffold complex. Electrons are transferred from NADPH via a FAD- and FMN-containing diflavin oxidoreductase. Together with the diflavin oxidoreductase, also required for the assembly of the diferric tyrosyl radical cofactor of ribonucleotide reductase (RNR), probably by providing electrons for reduction during radical cofactor maturation in the catalytic small subunit.</text>
</comment>
<name>A0ABQ6MT43_9STRA</name>
<feature type="region of interest" description="Disordered" evidence="10">
    <location>
        <begin position="1"/>
        <end position="32"/>
    </location>
</feature>
<evidence type="ECO:0000256" key="4">
    <source>
        <dbReference type="ARBA" id="ARBA00022490"/>
    </source>
</evidence>
<comment type="subcellular location">
    <subcellularLocation>
        <location evidence="9">Cytoplasm</location>
    </subcellularLocation>
    <subcellularLocation>
        <location evidence="9">Mitochondrion intermembrane space</location>
    </subcellularLocation>
</comment>
<comment type="cofactor">
    <cofactor evidence="1 9">
        <name>[4Fe-4S] cluster</name>
        <dbReference type="ChEBI" id="CHEBI:49883"/>
    </cofactor>
</comment>
<feature type="compositionally biased region" description="Low complexity" evidence="10">
    <location>
        <begin position="1"/>
        <end position="14"/>
    </location>
</feature>
<keyword evidence="5 9" id="KW-0479">Metal-binding</keyword>
<comment type="cofactor">
    <cofactor evidence="9">
        <name>[2Fe-2S] cluster</name>
        <dbReference type="ChEBI" id="CHEBI:190135"/>
    </cofactor>
</comment>
<evidence type="ECO:0000313" key="13">
    <source>
        <dbReference type="Proteomes" id="UP001165060"/>
    </source>
</evidence>
<comment type="domain">
    <text evidence="9">The N-terminal domain has structural similarity with S-adenosyl-L-methionine-dependent methyltransferases, but does not bind S-adenosyl-L-methionine. It is required for correct assembly of the 2 Fe-S clusters.</text>
</comment>
<dbReference type="HAMAP" id="MF_03115">
    <property type="entry name" value="Anamorsin"/>
    <property type="match status" value="1"/>
</dbReference>
<feature type="short sequence motif" description="Cx2C motif 2" evidence="9">
    <location>
        <begin position="268"/>
        <end position="271"/>
    </location>
</feature>
<comment type="subunit">
    <text evidence="9">Monomer.</text>
</comment>
<keyword evidence="9" id="KW-0001">2Fe-2S</keyword>
<evidence type="ECO:0000256" key="5">
    <source>
        <dbReference type="ARBA" id="ARBA00022723"/>
    </source>
</evidence>
<feature type="binding site" evidence="9">
    <location>
        <position position="260"/>
    </location>
    <ligand>
        <name>[4Fe-4S] cluster</name>
        <dbReference type="ChEBI" id="CHEBI:49883"/>
    </ligand>
</feature>
<feature type="binding site" evidence="9">
    <location>
        <position position="228"/>
    </location>
    <ligand>
        <name>[2Fe-2S] cluster</name>
        <dbReference type="ChEBI" id="CHEBI:190135"/>
    </ligand>
</feature>
<evidence type="ECO:0000256" key="10">
    <source>
        <dbReference type="SAM" id="MobiDB-lite"/>
    </source>
</evidence>
<evidence type="ECO:0000256" key="3">
    <source>
        <dbReference type="ARBA" id="ARBA00022485"/>
    </source>
</evidence>
<feature type="binding site" evidence="9">
    <location>
        <position position="257"/>
    </location>
    <ligand>
        <name>[4Fe-4S] cluster</name>
        <dbReference type="ChEBI" id="CHEBI:49883"/>
    </ligand>
</feature>
<feature type="binding site" evidence="9">
    <location>
        <position position="225"/>
    </location>
    <ligand>
        <name>[2Fe-2S] cluster</name>
        <dbReference type="ChEBI" id="CHEBI:190135"/>
    </ligand>
</feature>
<evidence type="ECO:0000256" key="7">
    <source>
        <dbReference type="ARBA" id="ARBA00023014"/>
    </source>
</evidence>
<reference evidence="12 13" key="1">
    <citation type="journal article" date="2023" name="Commun. Biol.">
        <title>Genome analysis of Parmales, the sister group of diatoms, reveals the evolutionary specialization of diatoms from phago-mixotrophs to photoautotrophs.</title>
        <authorList>
            <person name="Ban H."/>
            <person name="Sato S."/>
            <person name="Yoshikawa S."/>
            <person name="Yamada K."/>
            <person name="Nakamura Y."/>
            <person name="Ichinomiya M."/>
            <person name="Sato N."/>
            <person name="Blanc-Mathieu R."/>
            <person name="Endo H."/>
            <person name="Kuwata A."/>
            <person name="Ogata H."/>
        </authorList>
    </citation>
    <scope>NUCLEOTIDE SEQUENCE [LARGE SCALE GENOMIC DNA]</scope>
</reference>
<feature type="region of interest" description="Disordered" evidence="10">
    <location>
        <begin position="152"/>
        <end position="174"/>
    </location>
</feature>
<dbReference type="PANTHER" id="PTHR13273">
    <property type="entry name" value="ANAMORSIN"/>
    <property type="match status" value="1"/>
</dbReference>
<comment type="caution">
    <text evidence="12">The sequence shown here is derived from an EMBL/GenBank/DDBJ whole genome shotgun (WGS) entry which is preliminary data.</text>
</comment>
<evidence type="ECO:0000313" key="12">
    <source>
        <dbReference type="EMBL" id="GMI31891.1"/>
    </source>
</evidence>
<evidence type="ECO:0000256" key="6">
    <source>
        <dbReference type="ARBA" id="ARBA00023004"/>
    </source>
</evidence>
<feature type="domain" description="Anamorsin C-terminal" evidence="11">
    <location>
        <begin position="247"/>
        <end position="284"/>
    </location>
</feature>
<dbReference type="Pfam" id="PF05093">
    <property type="entry name" value="CIAPIN1"/>
    <property type="match status" value="1"/>
</dbReference>
<evidence type="ECO:0000259" key="11">
    <source>
        <dbReference type="Pfam" id="PF05093"/>
    </source>
</evidence>
<comment type="similarity">
    <text evidence="2 9">Belongs to the anamorsin family.</text>
</comment>
<evidence type="ECO:0000256" key="2">
    <source>
        <dbReference type="ARBA" id="ARBA00008169"/>
    </source>
</evidence>
<gene>
    <name evidence="12" type="ORF">TeGR_g2228</name>
</gene>
<feature type="binding site" evidence="9">
    <location>
        <position position="268"/>
    </location>
    <ligand>
        <name>[4Fe-4S] cluster</name>
        <dbReference type="ChEBI" id="CHEBI:49883"/>
    </ligand>
</feature>
<dbReference type="InterPro" id="IPR046408">
    <property type="entry name" value="CIAPIN1"/>
</dbReference>
<dbReference type="PANTHER" id="PTHR13273:SF14">
    <property type="entry name" value="ANAMORSIN"/>
    <property type="match status" value="1"/>
</dbReference>
<feature type="binding site" evidence="9">
    <location>
        <position position="271"/>
    </location>
    <ligand>
        <name>[4Fe-4S] cluster</name>
        <dbReference type="ChEBI" id="CHEBI:49883"/>
    </ligand>
</feature>
<feature type="region of interest" description="Fe-S binding site B" evidence="9">
    <location>
        <begin position="257"/>
        <end position="271"/>
    </location>
</feature>
<dbReference type="EMBL" id="BRYB01006006">
    <property type="protein sequence ID" value="GMI31891.1"/>
    <property type="molecule type" value="Genomic_DNA"/>
</dbReference>
<keyword evidence="6 9" id="KW-0408">Iron</keyword>
<evidence type="ECO:0000256" key="8">
    <source>
        <dbReference type="ARBA" id="ARBA00023128"/>
    </source>
</evidence>
<evidence type="ECO:0000256" key="9">
    <source>
        <dbReference type="HAMAP-Rule" id="MF_03115"/>
    </source>
</evidence>
<keyword evidence="7 9" id="KW-0411">Iron-sulfur</keyword>
<comment type="domain">
    <text evidence="9">The twin Cx2C motifs are involved in the recognition by the mitochondrial MIA40-ERV1 disulfide relay system. The formation of 2 disulfide bonds in the Cx2C motifs through dithiol/disulfide exchange reactions effectively traps the protein in the mitochondrial intermembrane space.</text>
</comment>
<keyword evidence="3 9" id="KW-0004">4Fe-4S</keyword>
<keyword evidence="8 9" id="KW-0496">Mitochondrion</keyword>
<organism evidence="12 13">
    <name type="scientific">Tetraparma gracilis</name>
    <dbReference type="NCBI Taxonomy" id="2962635"/>
    <lineage>
        <taxon>Eukaryota</taxon>
        <taxon>Sar</taxon>
        <taxon>Stramenopiles</taxon>
        <taxon>Ochrophyta</taxon>
        <taxon>Bolidophyceae</taxon>
        <taxon>Parmales</taxon>
        <taxon>Triparmaceae</taxon>
        <taxon>Tetraparma</taxon>
    </lineage>
</organism>
<dbReference type="Proteomes" id="UP001165060">
    <property type="component" value="Unassembled WGS sequence"/>
</dbReference>
<feature type="binding site" evidence="9">
    <location>
        <position position="230"/>
    </location>
    <ligand>
        <name>[2Fe-2S] cluster</name>
        <dbReference type="ChEBI" id="CHEBI:190135"/>
    </ligand>
</feature>
<dbReference type="InterPro" id="IPR007785">
    <property type="entry name" value="Anamorsin"/>
</dbReference>
<comment type="domain">
    <text evidence="9">The C-terminal domain binds 2 Fe-S clusters but is otherwise mostly in an intrinsically disordered conformation.</text>
</comment>
<sequence>MTSLPSSSSPPSLLVTHQPLSPSYPPASLPLPPSSATTPLLISDLASLPKGARHPRIALYPDPSKPFDLSLPPLLAPLLSSSGLLTICVPSSPSLPLQASQVPTSFLLAGLKQESEVVTVLGGERWSLLHARAPKAKDLAADSFTARSASLPFARKQVAPPHPQEEKKSDPIRLDLGDFDDAGGGTIEVGGALILEDDLLSAAPPLPPAAPAALKADDCGGRKACDDCTCGRKEQEDAAAQGVISAEAMKQAPKSSCGSCGLGDAFRCAGCPYLGKPAFKEGEEHLVLNLTDDV</sequence>